<dbReference type="GO" id="GO:0045335">
    <property type="term" value="C:phagocytic vesicle"/>
    <property type="evidence" value="ECO:0007669"/>
    <property type="project" value="TreeGrafter"/>
</dbReference>
<dbReference type="GO" id="GO:0070492">
    <property type="term" value="F:oligosaccharide binding"/>
    <property type="evidence" value="ECO:0007669"/>
    <property type="project" value="TreeGrafter"/>
</dbReference>
<dbReference type="GO" id="GO:0009986">
    <property type="term" value="C:cell surface"/>
    <property type="evidence" value="ECO:0007669"/>
    <property type="project" value="TreeGrafter"/>
</dbReference>
<evidence type="ECO:0000259" key="3">
    <source>
        <dbReference type="PROSITE" id="PS50022"/>
    </source>
</evidence>
<dbReference type="InterPro" id="IPR052487">
    <property type="entry name" value="Galactose-binding_lectin"/>
</dbReference>
<evidence type="ECO:0000256" key="2">
    <source>
        <dbReference type="ARBA" id="ARBA00022889"/>
    </source>
</evidence>
<dbReference type="Pfam" id="PF00754">
    <property type="entry name" value="F5_F8_type_C"/>
    <property type="match status" value="1"/>
</dbReference>
<dbReference type="InterPro" id="IPR019019">
    <property type="entry name" value="H-type_lectin_domain"/>
</dbReference>
<protein>
    <recommendedName>
        <fullName evidence="3">F5/8 type C domain-containing protein</fullName>
    </recommendedName>
</protein>
<dbReference type="Proteomes" id="UP001344447">
    <property type="component" value="Unassembled WGS sequence"/>
</dbReference>
<organism evidence="4 5">
    <name type="scientific">Dictyostelium firmibasis</name>
    <dbReference type="NCBI Taxonomy" id="79012"/>
    <lineage>
        <taxon>Eukaryota</taxon>
        <taxon>Amoebozoa</taxon>
        <taxon>Evosea</taxon>
        <taxon>Eumycetozoa</taxon>
        <taxon>Dictyostelia</taxon>
        <taxon>Dictyosteliales</taxon>
        <taxon>Dictyosteliaceae</taxon>
        <taxon>Dictyostelium</taxon>
    </lineage>
</organism>
<dbReference type="GO" id="GO:0098609">
    <property type="term" value="P:cell-cell adhesion"/>
    <property type="evidence" value="ECO:0007669"/>
    <property type="project" value="TreeGrafter"/>
</dbReference>
<keyword evidence="5" id="KW-1185">Reference proteome</keyword>
<dbReference type="GO" id="GO:0007010">
    <property type="term" value="P:cytoskeleton organization"/>
    <property type="evidence" value="ECO:0007669"/>
    <property type="project" value="UniProtKB-ARBA"/>
</dbReference>
<comment type="caution">
    <text evidence="4">The sequence shown here is derived from an EMBL/GenBank/DDBJ whole genome shotgun (WGS) entry which is preliminary data.</text>
</comment>
<name>A0AAN7YLD7_9MYCE</name>
<dbReference type="SUPFAM" id="SSF49785">
    <property type="entry name" value="Galactose-binding domain-like"/>
    <property type="match status" value="1"/>
</dbReference>
<gene>
    <name evidence="4" type="ORF">RB653_006657</name>
</gene>
<evidence type="ECO:0000256" key="1">
    <source>
        <dbReference type="ARBA" id="ARBA00022734"/>
    </source>
</evidence>
<dbReference type="AlphaFoldDB" id="A0AAN7YLD7"/>
<proteinExistence type="predicted"/>
<keyword evidence="1" id="KW-0430">Lectin</keyword>
<accession>A0AAN7YLD7</accession>
<dbReference type="InterPro" id="IPR037221">
    <property type="entry name" value="H-type_lectin_dom_sf"/>
</dbReference>
<dbReference type="GO" id="GO:0098636">
    <property type="term" value="C:protein complex involved in cell adhesion"/>
    <property type="evidence" value="ECO:0007669"/>
    <property type="project" value="TreeGrafter"/>
</dbReference>
<keyword evidence="2" id="KW-0130">Cell adhesion</keyword>
<dbReference type="InterPro" id="IPR008979">
    <property type="entry name" value="Galactose-bd-like_sf"/>
</dbReference>
<dbReference type="GO" id="GO:0030247">
    <property type="term" value="F:polysaccharide binding"/>
    <property type="evidence" value="ECO:0007669"/>
    <property type="project" value="UniProtKB-ARBA"/>
</dbReference>
<dbReference type="Gene3D" id="2.60.120.260">
    <property type="entry name" value="Galactose-binding domain-like"/>
    <property type="match status" value="2"/>
</dbReference>
<reference evidence="4 5" key="1">
    <citation type="submission" date="2023-11" db="EMBL/GenBank/DDBJ databases">
        <title>Dfirmibasis_genome.</title>
        <authorList>
            <person name="Edelbroek B."/>
            <person name="Kjellin J."/>
            <person name="Jerlstrom-Hultqvist J."/>
            <person name="Soderbom F."/>
        </authorList>
    </citation>
    <scope>NUCLEOTIDE SEQUENCE [LARGE SCALE GENOMIC DNA]</scope>
    <source>
        <strain evidence="4 5">TNS-C-14</strain>
    </source>
</reference>
<dbReference type="FunFam" id="2.60.40.2080:FF:000001">
    <property type="entry name" value="Discoidin-1 subunit A"/>
    <property type="match status" value="1"/>
</dbReference>
<dbReference type="FunFam" id="2.60.120.260:FF:000016">
    <property type="entry name" value="Contactin-associated protein-like 4 isoform 1"/>
    <property type="match status" value="1"/>
</dbReference>
<dbReference type="SUPFAM" id="SSF141086">
    <property type="entry name" value="Agglutinin HPA-like"/>
    <property type="match status" value="1"/>
</dbReference>
<evidence type="ECO:0000313" key="4">
    <source>
        <dbReference type="EMBL" id="KAK5575524.1"/>
    </source>
</evidence>
<dbReference type="Pfam" id="PF09458">
    <property type="entry name" value="H_lectin"/>
    <property type="match status" value="1"/>
</dbReference>
<dbReference type="Gene3D" id="2.60.40.2080">
    <property type="match status" value="1"/>
</dbReference>
<dbReference type="SMART" id="SM00231">
    <property type="entry name" value="FA58C"/>
    <property type="match status" value="1"/>
</dbReference>
<evidence type="ECO:0000313" key="5">
    <source>
        <dbReference type="Proteomes" id="UP001344447"/>
    </source>
</evidence>
<sequence>MSTANLVPLVYNSLVNLRTSTNFNGVHTQFNSLLNYKNGAPNTQAGAEAWCASVMDTNQYIIAGSENPKTYVAVSIQGRGDLDQWVTSFKVRYTLDGINWKEYRNGSALPANSDRSTVVTHFFDQPIRARSIEIRPLTWNVHISLRFELYAQPEQHSFTQVGRGISPGANTVLNSTTNTGAREVLVDVAFPVEFKSTPIVSITLGHIDTTSADATGSDVYQQTRVDVQAINITTKGFKARFYVWRNARAYDLRADYNSLVNLRTSTNFNGIHTQFNSLLNYKNGAPNTQAGAVAWCASVMDTNQYIIAGSENPKTYVAVSIQGRGDFMYFYFN</sequence>
<dbReference type="PROSITE" id="PS50022">
    <property type="entry name" value="FA58C_3"/>
    <property type="match status" value="1"/>
</dbReference>
<feature type="domain" description="F5/8 type C" evidence="3">
    <location>
        <begin position="1"/>
        <end position="152"/>
    </location>
</feature>
<dbReference type="GO" id="GO:0046871">
    <property type="term" value="F:N-acetylgalactosamine binding"/>
    <property type="evidence" value="ECO:0007669"/>
    <property type="project" value="TreeGrafter"/>
</dbReference>
<dbReference type="EMBL" id="JAVFKY010000005">
    <property type="protein sequence ID" value="KAK5575524.1"/>
    <property type="molecule type" value="Genomic_DNA"/>
</dbReference>
<dbReference type="PANTHER" id="PTHR46938">
    <property type="entry name" value="DISCOIDIN-1 SUBUNIT A-RELATED-RELATED"/>
    <property type="match status" value="1"/>
</dbReference>
<dbReference type="PANTHER" id="PTHR46938:SF1">
    <property type="entry name" value="DISCOIDIN-1 SUBUNIT A-RELATED"/>
    <property type="match status" value="1"/>
</dbReference>
<dbReference type="CDD" id="cd00057">
    <property type="entry name" value="FA58C"/>
    <property type="match status" value="1"/>
</dbReference>
<dbReference type="InterPro" id="IPR000421">
    <property type="entry name" value="FA58C"/>
</dbReference>